<dbReference type="PANTHER" id="PTHR23048">
    <property type="entry name" value="MYOSIN LIGHT CHAIN 1, 3"/>
    <property type="match status" value="1"/>
</dbReference>
<evidence type="ECO:0000256" key="2">
    <source>
        <dbReference type="ARBA" id="ARBA00005253"/>
    </source>
</evidence>
<dbReference type="Pfam" id="PF13499">
    <property type="entry name" value="EF-hand_7"/>
    <property type="match status" value="2"/>
</dbReference>
<feature type="domain" description="EF-hand" evidence="6">
    <location>
        <begin position="133"/>
        <end position="167"/>
    </location>
</feature>
<protein>
    <recommendedName>
        <fullName evidence="6">EF-hand domain-containing protein</fullName>
    </recommendedName>
</protein>
<comment type="subcellular location">
    <subcellularLocation>
        <location evidence="1">Cytoplasm</location>
        <location evidence="1">Cytoskeleton</location>
    </subcellularLocation>
</comment>
<feature type="domain" description="EF-hand" evidence="6">
    <location>
        <begin position="60"/>
        <end position="95"/>
    </location>
</feature>
<reference evidence="7" key="1">
    <citation type="submission" date="2014-11" db="EMBL/GenBank/DDBJ databases">
        <authorList>
            <person name="Otto D Thomas"/>
            <person name="Naeem Raeece"/>
        </authorList>
    </citation>
    <scope>NUCLEOTIDE SEQUENCE</scope>
</reference>
<keyword evidence="3" id="KW-0677">Repeat</keyword>
<dbReference type="PROSITE" id="PS00018">
    <property type="entry name" value="EF_HAND_1"/>
    <property type="match status" value="1"/>
</dbReference>
<accession>A0A0G4EZS1</accession>
<dbReference type="FunFam" id="1.10.238.10:FF:000003">
    <property type="entry name" value="Calmodulin A"/>
    <property type="match status" value="1"/>
</dbReference>
<evidence type="ECO:0000259" key="6">
    <source>
        <dbReference type="PROSITE" id="PS50222"/>
    </source>
</evidence>
<dbReference type="VEuPathDB" id="CryptoDB:Cvel_14329"/>
<evidence type="ECO:0000256" key="1">
    <source>
        <dbReference type="ARBA" id="ARBA00004245"/>
    </source>
</evidence>
<dbReference type="PANTHER" id="PTHR23048:SF59">
    <property type="entry name" value="EF-HAND SUPERFAMILY PROTEIN"/>
    <property type="match status" value="1"/>
</dbReference>
<gene>
    <name evidence="7" type="ORF">Cvel_14329</name>
</gene>
<dbReference type="InterPro" id="IPR011992">
    <property type="entry name" value="EF-hand-dom_pair"/>
</dbReference>
<organism evidence="7">
    <name type="scientific">Chromera velia CCMP2878</name>
    <dbReference type="NCBI Taxonomy" id="1169474"/>
    <lineage>
        <taxon>Eukaryota</taxon>
        <taxon>Sar</taxon>
        <taxon>Alveolata</taxon>
        <taxon>Colpodellida</taxon>
        <taxon>Chromeraceae</taxon>
        <taxon>Chromera</taxon>
    </lineage>
</organism>
<keyword evidence="5" id="KW-0963">Cytoplasm</keyword>
<dbReference type="InterPro" id="IPR050230">
    <property type="entry name" value="CALM/Myosin/TropC-like"/>
</dbReference>
<keyword evidence="5" id="KW-0206">Cytoskeleton</keyword>
<dbReference type="SMART" id="SM00054">
    <property type="entry name" value="EFh"/>
    <property type="match status" value="4"/>
</dbReference>
<evidence type="ECO:0000256" key="5">
    <source>
        <dbReference type="ARBA" id="ARBA00023212"/>
    </source>
</evidence>
<name>A0A0G4EZS1_9ALVE</name>
<feature type="domain" description="EF-hand" evidence="6">
    <location>
        <begin position="24"/>
        <end position="59"/>
    </location>
</feature>
<dbReference type="EMBL" id="CDMZ01000016">
    <property type="protein sequence ID" value="CEM04535.1"/>
    <property type="molecule type" value="Genomic_DNA"/>
</dbReference>
<proteinExistence type="inferred from homology"/>
<evidence type="ECO:0000313" key="7">
    <source>
        <dbReference type="EMBL" id="CEM04535.1"/>
    </source>
</evidence>
<sequence length="167" mass="19179">MAASAGRQKSFDARRYVRPGVSAEEVQEIKEAFDLFDEKGNGSIDPRDLKNAMLQLGFEARNQTIYQMFSDLDRYHSHVIKFDEFLDMMTARLVSKDSKDDIKKVFALFDENQSGTISIENLERVSREIGEILTPQELQEMIRRIDTSGTGEVSFEDFYAMMVKKAD</sequence>
<dbReference type="Gene3D" id="1.10.238.10">
    <property type="entry name" value="EF-hand"/>
    <property type="match status" value="3"/>
</dbReference>
<dbReference type="SUPFAM" id="SSF47473">
    <property type="entry name" value="EF-hand"/>
    <property type="match status" value="1"/>
</dbReference>
<dbReference type="InterPro" id="IPR018247">
    <property type="entry name" value="EF_Hand_1_Ca_BS"/>
</dbReference>
<dbReference type="GO" id="GO:0005509">
    <property type="term" value="F:calcium ion binding"/>
    <property type="evidence" value="ECO:0007669"/>
    <property type="project" value="InterPro"/>
</dbReference>
<evidence type="ECO:0000256" key="4">
    <source>
        <dbReference type="ARBA" id="ARBA00022837"/>
    </source>
</evidence>
<dbReference type="PROSITE" id="PS50222">
    <property type="entry name" value="EF_HAND_2"/>
    <property type="match status" value="4"/>
</dbReference>
<dbReference type="AlphaFoldDB" id="A0A0G4EZS1"/>
<keyword evidence="4" id="KW-0106">Calcium</keyword>
<evidence type="ECO:0000256" key="3">
    <source>
        <dbReference type="ARBA" id="ARBA00022737"/>
    </source>
</evidence>
<dbReference type="PhylomeDB" id="A0A0G4EZS1"/>
<feature type="domain" description="EF-hand" evidence="6">
    <location>
        <begin position="97"/>
        <end position="132"/>
    </location>
</feature>
<dbReference type="CDD" id="cd00051">
    <property type="entry name" value="EFh"/>
    <property type="match status" value="1"/>
</dbReference>
<dbReference type="InterPro" id="IPR002048">
    <property type="entry name" value="EF_hand_dom"/>
</dbReference>
<dbReference type="GO" id="GO:0016460">
    <property type="term" value="C:myosin II complex"/>
    <property type="evidence" value="ECO:0007669"/>
    <property type="project" value="TreeGrafter"/>
</dbReference>
<comment type="similarity">
    <text evidence="2">Belongs to the centrin family.</text>
</comment>